<evidence type="ECO:0000313" key="2">
    <source>
        <dbReference type="Proteomes" id="UP000644699"/>
    </source>
</evidence>
<dbReference type="RefSeq" id="WP_188907064.1">
    <property type="nucleotide sequence ID" value="NZ_BMIQ01000001.1"/>
</dbReference>
<proteinExistence type="predicted"/>
<dbReference type="EMBL" id="BMIQ01000001">
    <property type="protein sequence ID" value="GGD93149.1"/>
    <property type="molecule type" value="Genomic_DNA"/>
</dbReference>
<sequence>MILRLTVVTTLIAVFALSMSALVDSSRQRSFAAPSQEGGNQGCLTAGLLCAPSNQIPN</sequence>
<evidence type="ECO:0000313" key="1">
    <source>
        <dbReference type="EMBL" id="GGD93149.1"/>
    </source>
</evidence>
<organism evidence="1 2">
    <name type="scientific">Aureimonas endophytica</name>
    <dbReference type="NCBI Taxonomy" id="2027858"/>
    <lineage>
        <taxon>Bacteria</taxon>
        <taxon>Pseudomonadati</taxon>
        <taxon>Pseudomonadota</taxon>
        <taxon>Alphaproteobacteria</taxon>
        <taxon>Hyphomicrobiales</taxon>
        <taxon>Aurantimonadaceae</taxon>
        <taxon>Aureimonas</taxon>
    </lineage>
</organism>
<dbReference type="Proteomes" id="UP000644699">
    <property type="component" value="Unassembled WGS sequence"/>
</dbReference>
<reference evidence="1" key="2">
    <citation type="submission" date="2020-09" db="EMBL/GenBank/DDBJ databases">
        <authorList>
            <person name="Sun Q."/>
            <person name="Zhou Y."/>
        </authorList>
    </citation>
    <scope>NUCLEOTIDE SEQUENCE</scope>
    <source>
        <strain evidence="1">CGMCC 1.15367</strain>
    </source>
</reference>
<protein>
    <submittedName>
        <fullName evidence="1">Uncharacterized protein</fullName>
    </submittedName>
</protein>
<accession>A0A917E1Q0</accession>
<name>A0A917E1Q0_9HYPH</name>
<reference evidence="1" key="1">
    <citation type="journal article" date="2014" name="Int. J. Syst. Evol. Microbiol.">
        <title>Complete genome sequence of Corynebacterium casei LMG S-19264T (=DSM 44701T), isolated from a smear-ripened cheese.</title>
        <authorList>
            <consortium name="US DOE Joint Genome Institute (JGI-PGF)"/>
            <person name="Walter F."/>
            <person name="Albersmeier A."/>
            <person name="Kalinowski J."/>
            <person name="Ruckert C."/>
        </authorList>
    </citation>
    <scope>NUCLEOTIDE SEQUENCE</scope>
    <source>
        <strain evidence="1">CGMCC 1.15367</strain>
    </source>
</reference>
<keyword evidence="2" id="KW-1185">Reference proteome</keyword>
<dbReference type="AlphaFoldDB" id="A0A917E1Q0"/>
<gene>
    <name evidence="1" type="ORF">GCM10011390_09880</name>
</gene>
<comment type="caution">
    <text evidence="1">The sequence shown here is derived from an EMBL/GenBank/DDBJ whole genome shotgun (WGS) entry which is preliminary data.</text>
</comment>